<dbReference type="RefSeq" id="WP_086062248.1">
    <property type="nucleotide sequence ID" value="NZ_FQZF01000019.1"/>
</dbReference>
<dbReference type="STRING" id="198092.SAMN02745194_03220"/>
<feature type="chain" id="PRO_5012997306" description="DUF3108 domain-containing protein" evidence="1">
    <location>
        <begin position="25"/>
        <end position="275"/>
    </location>
</feature>
<gene>
    <name evidence="2" type="ORF">SAMN02745194_03220</name>
</gene>
<evidence type="ECO:0000313" key="2">
    <source>
        <dbReference type="EMBL" id="SHJ73183.1"/>
    </source>
</evidence>
<keyword evidence="3" id="KW-1185">Reference proteome</keyword>
<accession>A0A1M6LPR8</accession>
<dbReference type="PROSITE" id="PS51318">
    <property type="entry name" value="TAT"/>
    <property type="match status" value="1"/>
</dbReference>
<organism evidence="2 3">
    <name type="scientific">Muricoccus roseus</name>
    <dbReference type="NCBI Taxonomy" id="198092"/>
    <lineage>
        <taxon>Bacteria</taxon>
        <taxon>Pseudomonadati</taxon>
        <taxon>Pseudomonadota</taxon>
        <taxon>Alphaproteobacteria</taxon>
        <taxon>Acetobacterales</taxon>
        <taxon>Roseomonadaceae</taxon>
        <taxon>Muricoccus</taxon>
    </lineage>
</organism>
<dbReference type="Proteomes" id="UP000184387">
    <property type="component" value="Unassembled WGS sequence"/>
</dbReference>
<protein>
    <recommendedName>
        <fullName evidence="4">DUF3108 domain-containing protein</fullName>
    </recommendedName>
</protein>
<sequence length="275" mass="30281">MTPNRHRRSALIALAALAPGLPLAARPASAQPITATYTVHAAGLTVMEINATLDITDRGYMVEFRSRMRGLVSAFASGQTTTRVEGVWEGEAARPRRYISEGVWRGEPRRTVLEWQGSQPAIRAMVPPNQDEREPVPDTMQRNTIDSLSAMAQLVRQVRRDGHCNGAVRVYDGRRLSELAARTQGRDQFPPARDEWSGTALKCAFEGRFLAGYRKGEDVEAARRPQTGTAWLAEVTPGRPPIPVRIDHASRWMGTLTARLASYGPPGQMQARAGD</sequence>
<dbReference type="InterPro" id="IPR006311">
    <property type="entry name" value="TAT_signal"/>
</dbReference>
<dbReference type="OrthoDB" id="7375395at2"/>
<proteinExistence type="predicted"/>
<evidence type="ECO:0000313" key="3">
    <source>
        <dbReference type="Proteomes" id="UP000184387"/>
    </source>
</evidence>
<dbReference type="Pfam" id="PF11306">
    <property type="entry name" value="DUF3108"/>
    <property type="match status" value="1"/>
</dbReference>
<dbReference type="InterPro" id="IPR021457">
    <property type="entry name" value="DUF3108"/>
</dbReference>
<name>A0A1M6LPR8_9PROT</name>
<evidence type="ECO:0008006" key="4">
    <source>
        <dbReference type="Google" id="ProtNLM"/>
    </source>
</evidence>
<feature type="signal peptide" evidence="1">
    <location>
        <begin position="1"/>
        <end position="24"/>
    </location>
</feature>
<dbReference type="AlphaFoldDB" id="A0A1M6LPR8"/>
<dbReference type="EMBL" id="FQZF01000019">
    <property type="protein sequence ID" value="SHJ73183.1"/>
    <property type="molecule type" value="Genomic_DNA"/>
</dbReference>
<evidence type="ECO:0000256" key="1">
    <source>
        <dbReference type="SAM" id="SignalP"/>
    </source>
</evidence>
<keyword evidence="1" id="KW-0732">Signal</keyword>
<reference evidence="2 3" key="1">
    <citation type="submission" date="2016-11" db="EMBL/GenBank/DDBJ databases">
        <authorList>
            <person name="Jaros S."/>
            <person name="Januszkiewicz K."/>
            <person name="Wedrychowicz H."/>
        </authorList>
    </citation>
    <scope>NUCLEOTIDE SEQUENCE [LARGE SCALE GENOMIC DNA]</scope>
    <source>
        <strain evidence="2 3">DSM 14916</strain>
    </source>
</reference>